<dbReference type="Pfam" id="PF05711">
    <property type="entry name" value="TylF"/>
    <property type="match status" value="1"/>
</dbReference>
<dbReference type="Gene3D" id="3.40.50.150">
    <property type="entry name" value="Vaccinia Virus protein VP39"/>
    <property type="match status" value="1"/>
</dbReference>
<evidence type="ECO:0000313" key="3">
    <source>
        <dbReference type="Proteomes" id="UP001596065"/>
    </source>
</evidence>
<evidence type="ECO:0000313" key="2">
    <source>
        <dbReference type="EMBL" id="MFC5656189.1"/>
    </source>
</evidence>
<dbReference type="PANTHER" id="PTHR40036:SF1">
    <property type="entry name" value="MACROCIN O-METHYLTRANSFERASE"/>
    <property type="match status" value="1"/>
</dbReference>
<dbReference type="SUPFAM" id="SSF53335">
    <property type="entry name" value="S-adenosyl-L-methionine-dependent methyltransferases"/>
    <property type="match status" value="1"/>
</dbReference>
<dbReference type="PANTHER" id="PTHR40036">
    <property type="entry name" value="MACROCIN O-METHYLTRANSFERASE"/>
    <property type="match status" value="1"/>
</dbReference>
<sequence length="273" mass="30817">MGNTPIELYLDLMSRTVSNTIYEDPQIDPRRYWELLRERDGDGTGPVMDGPGNWSAYDSEGREQGSVWPRDAHTMVGMRRLRNVRECAERVLADGVPGDFMETGVWRGGTCIFMRAVLAAYEVSDRVVWVADSFAGIPAPDLDRYPQDEEARGIESVNEVVGVPLETVRGNFDRYGLLDDQVRFLPGRFCDTLPEAPVERLALLRLDGDLYESTMDALVSMYPKLSPGGYLIVDDYHALDVCKKAVHDYRDQHGIDDPITDIDWSGAYWRKSA</sequence>
<gene>
    <name evidence="1" type="primary">snogL</name>
    <name evidence="2" type="ORF">ACFP3J_11910</name>
</gene>
<reference evidence="2" key="2">
    <citation type="journal article" date="2014" name="Int. J. Syst. Evol. Microbiol.">
        <title>Complete genome of a new Firmicutes species belonging to the dominant human colonic microbiota ('Ruminococcus bicirculans') reveals two chromosomes and a selective capacity to utilize plant glucans.</title>
        <authorList>
            <consortium name="NISC Comparative Sequencing Program"/>
            <person name="Wegmann U."/>
            <person name="Louis P."/>
            <person name="Goesmann A."/>
            <person name="Henrissat B."/>
            <person name="Duncan S.H."/>
            <person name="Flint H.J."/>
        </authorList>
    </citation>
    <scope>NUCLEOTIDE SEQUENCE</scope>
    <source>
        <strain evidence="2">CGMCC 4.1442</strain>
    </source>
</reference>
<dbReference type="InterPro" id="IPR029063">
    <property type="entry name" value="SAM-dependent_MTases_sf"/>
</dbReference>
<evidence type="ECO:0000313" key="1">
    <source>
        <dbReference type="EMBL" id="AAG42854.1"/>
    </source>
</evidence>
<dbReference type="InterPro" id="IPR008884">
    <property type="entry name" value="TylF_MeTrfase"/>
</dbReference>
<dbReference type="GO" id="GO:0008168">
    <property type="term" value="F:methyltransferase activity"/>
    <property type="evidence" value="ECO:0007669"/>
    <property type="project" value="UniProtKB-KW"/>
</dbReference>
<dbReference type="Proteomes" id="UP001596065">
    <property type="component" value="Unassembled WGS sequence"/>
</dbReference>
<name>Q9EYI1_STRNO</name>
<keyword evidence="3" id="KW-1185">Reference proteome</keyword>
<keyword evidence="2" id="KW-0489">Methyltransferase</keyword>
<protein>
    <submittedName>
        <fullName evidence="1">SnogL</fullName>
    </submittedName>
    <submittedName>
        <fullName evidence="2">TylF/MycF family methyltransferase</fullName>
    </submittedName>
</protein>
<dbReference type="GO" id="GO:0032259">
    <property type="term" value="P:methylation"/>
    <property type="evidence" value="ECO:0007669"/>
    <property type="project" value="UniProtKB-KW"/>
</dbReference>
<dbReference type="EMBL" id="JBHSOE010000015">
    <property type="protein sequence ID" value="MFC5656189.1"/>
    <property type="molecule type" value="Genomic_DNA"/>
</dbReference>
<dbReference type="AlphaFoldDB" id="Q9EYI1"/>
<organism evidence="1">
    <name type="scientific">Streptomyces nogalater</name>
    <dbReference type="NCBI Taxonomy" id="38314"/>
    <lineage>
        <taxon>Bacteria</taxon>
        <taxon>Bacillati</taxon>
        <taxon>Actinomycetota</taxon>
        <taxon>Actinomycetes</taxon>
        <taxon>Kitasatosporales</taxon>
        <taxon>Streptomycetaceae</taxon>
        <taxon>Streptomyces</taxon>
    </lineage>
</organism>
<reference evidence="2" key="4">
    <citation type="submission" date="2024-09" db="EMBL/GenBank/DDBJ databases">
        <authorList>
            <person name="Sun Q."/>
            <person name="Mori K."/>
        </authorList>
    </citation>
    <scope>NUCLEOTIDE SEQUENCE</scope>
    <source>
        <strain evidence="2">CGMCC 4.1442</strain>
    </source>
</reference>
<dbReference type="EMBL" id="AF323753">
    <property type="protein sequence ID" value="AAG42854.1"/>
    <property type="molecule type" value="Genomic_DNA"/>
</dbReference>
<reference evidence="1" key="1">
    <citation type="submission" date="2000-11" db="EMBL/GenBank/DDBJ databases">
        <title>The entire nogalamycin biosynthetic gene cluster of Streptomyces nogalater; Characterization of a 20 kb DNA region and generation of hybrid structures.</title>
        <authorList>
            <person name="Torkkell S."/>
            <person name="Kunnari T."/>
            <person name="Palmu K."/>
            <person name="Mantsala P."/>
            <person name="Hakala J."/>
            <person name="Ylihonko K."/>
        </authorList>
    </citation>
    <scope>NUCLEOTIDE SEQUENCE</scope>
    <source>
        <strain evidence="1">ATCC27451</strain>
    </source>
</reference>
<proteinExistence type="predicted"/>
<keyword evidence="2" id="KW-0808">Transferase</keyword>
<dbReference type="RefSeq" id="WP_344346051.1">
    <property type="nucleotide sequence ID" value="NZ_BAAASM010000002.1"/>
</dbReference>
<accession>Q9EYI1</accession>
<reference evidence="3" key="3">
    <citation type="journal article" date="2019" name="Int. J. Syst. Evol. Microbiol.">
        <title>The Global Catalogue of Microorganisms (GCM) 10K type strain sequencing project: providing services to taxonomists for standard genome sequencing and annotation.</title>
        <authorList>
            <consortium name="The Broad Institute Genomics Platform"/>
            <consortium name="The Broad Institute Genome Sequencing Center for Infectious Disease"/>
            <person name="Wu L."/>
            <person name="Ma J."/>
        </authorList>
    </citation>
    <scope>NUCLEOTIDE SEQUENCE [LARGE SCALE GENOMIC DNA]</scope>
    <source>
        <strain evidence="3">KCTC 5701</strain>
    </source>
</reference>